<comment type="similarity">
    <text evidence="2 8">Belongs to the lactate permease family.</text>
</comment>
<sequence length="524" mass="56709">MDTILSVLPIIILIFLMIRMRVPAHYALPSIAFLVYLILLLYFRTDFALLNSGMATGFWATLTPITVIMGAVLFNNFQKQTGNQAIINRWMSSLTSNPIAQIMIIGYAFAFMIEGASGFGTPVAIAVPILISLGFEPLKVVIAVLIFNSIPVSFGAVGTPTWFGFGSLGLSTEQITDLGLKASMIHLTAGLIIPLLALKQVFSWQEIKNNIIYIYSTVFACALPMTLLATFNYEFPSLLGGASGFMISIWMAKKDIGLAKTEKTVQTIEKVTPKDLFLAILPLISLVMILVITRVPQLGLKGLLRTDAILFRANLGFADFEVTKALKFTLSHVFGTTSSESYELLYAPAFIPFFFIILTHAGLYRSMRGQVGKMFAQTAKQMQVPFFALLGGVTMVKFMLLNGEHSMVSIIGLSLATATGPYWGIFASYLGAIGAFFSGSATISNLIFGGVQQSIATQTGLNMTTILAMQSVGGAMGNMTCINNIIAASSVSGVHRKEGYIMQKTAVPMLIYGIVAALVGLFLR</sequence>
<evidence type="ECO:0000256" key="3">
    <source>
        <dbReference type="ARBA" id="ARBA00022448"/>
    </source>
</evidence>
<dbReference type="PANTHER" id="PTHR30003:SF0">
    <property type="entry name" value="GLYCOLATE PERMEASE GLCA-RELATED"/>
    <property type="match status" value="1"/>
</dbReference>
<gene>
    <name evidence="9" type="ORF">EII38_00420</name>
</gene>
<feature type="transmembrane region" description="Helical" evidence="8">
    <location>
        <begin position="276"/>
        <end position="295"/>
    </location>
</feature>
<keyword evidence="4 8" id="KW-1003">Cell membrane</keyword>
<evidence type="ECO:0000256" key="8">
    <source>
        <dbReference type="RuleBase" id="RU365092"/>
    </source>
</evidence>
<comment type="function">
    <text evidence="8">Uptake of L-lactate across the membrane. Can also transport D-lactate and glycolate.</text>
</comment>
<keyword evidence="5 8" id="KW-0812">Transmembrane</keyword>
<evidence type="ECO:0000256" key="7">
    <source>
        <dbReference type="ARBA" id="ARBA00023136"/>
    </source>
</evidence>
<evidence type="ECO:0000313" key="10">
    <source>
        <dbReference type="Proteomes" id="UP000281771"/>
    </source>
</evidence>
<dbReference type="GO" id="GO:0015295">
    <property type="term" value="F:solute:proton symporter activity"/>
    <property type="evidence" value="ECO:0007669"/>
    <property type="project" value="TreeGrafter"/>
</dbReference>
<dbReference type="GO" id="GO:0015129">
    <property type="term" value="F:lactate transmembrane transporter activity"/>
    <property type="evidence" value="ECO:0007669"/>
    <property type="project" value="UniProtKB-UniRule"/>
</dbReference>
<dbReference type="Pfam" id="PF02652">
    <property type="entry name" value="Lactate_perm"/>
    <property type="match status" value="1"/>
</dbReference>
<dbReference type="PANTHER" id="PTHR30003">
    <property type="entry name" value="L-LACTATE PERMEASE"/>
    <property type="match status" value="1"/>
</dbReference>
<feature type="transmembrane region" description="Helical" evidence="8">
    <location>
        <begin position="384"/>
        <end position="402"/>
    </location>
</feature>
<keyword evidence="3 8" id="KW-0813">Transport</keyword>
<dbReference type="GO" id="GO:0005886">
    <property type="term" value="C:plasma membrane"/>
    <property type="evidence" value="ECO:0007669"/>
    <property type="project" value="UniProtKB-SubCell"/>
</dbReference>
<comment type="caution">
    <text evidence="9">The sequence shown here is derived from an EMBL/GenBank/DDBJ whole genome shotgun (WGS) entry which is preliminary data.</text>
</comment>
<keyword evidence="7 8" id="KW-0472">Membrane</keyword>
<keyword evidence="10" id="KW-1185">Reference proteome</keyword>
<proteinExistence type="inferred from homology"/>
<evidence type="ECO:0000256" key="4">
    <source>
        <dbReference type="ARBA" id="ARBA00022475"/>
    </source>
</evidence>
<reference evidence="9 10" key="1">
    <citation type="submission" date="2018-11" db="EMBL/GenBank/DDBJ databases">
        <title>Genomes From Bacteria Associated with the Canine Oral Cavity: a Test Case for Automated Genome-Based Taxonomic Assignment.</title>
        <authorList>
            <person name="Coil D.A."/>
            <person name="Jospin G."/>
            <person name="Darling A.E."/>
            <person name="Wallis C."/>
            <person name="Davis I.J."/>
            <person name="Harris S."/>
            <person name="Eisen J.A."/>
            <person name="Holcombe L.J."/>
            <person name="O'Flynn C."/>
        </authorList>
    </citation>
    <scope>NUCLEOTIDE SEQUENCE [LARGE SCALE GENOMIC DNA]</scope>
    <source>
        <strain evidence="9 10">OH4621_COT-116</strain>
    </source>
</reference>
<dbReference type="Proteomes" id="UP000281771">
    <property type="component" value="Unassembled WGS sequence"/>
</dbReference>
<dbReference type="STRING" id="1123309.GCA_000377005_01303"/>
<dbReference type="NCBIfam" id="TIGR00795">
    <property type="entry name" value="lctP"/>
    <property type="match status" value="1"/>
</dbReference>
<comment type="subcellular location">
    <subcellularLocation>
        <location evidence="1 8">Cell membrane</location>
        <topology evidence="1 8">Multi-pass membrane protein</topology>
    </subcellularLocation>
</comment>
<feature type="transmembrane region" description="Helical" evidence="8">
    <location>
        <begin position="27"/>
        <end position="44"/>
    </location>
</feature>
<name>A0A3P1VDH3_9STRE</name>
<dbReference type="AlphaFoldDB" id="A0A3P1VDH3"/>
<feature type="transmembrane region" description="Helical" evidence="8">
    <location>
        <begin position="178"/>
        <end position="198"/>
    </location>
</feature>
<keyword evidence="6 8" id="KW-1133">Transmembrane helix</keyword>
<feature type="transmembrane region" description="Helical" evidence="8">
    <location>
        <begin position="235"/>
        <end position="252"/>
    </location>
</feature>
<feature type="transmembrane region" description="Helical" evidence="8">
    <location>
        <begin position="505"/>
        <end position="523"/>
    </location>
</feature>
<evidence type="ECO:0000313" key="9">
    <source>
        <dbReference type="EMBL" id="RRD32234.1"/>
    </source>
</evidence>
<protein>
    <recommendedName>
        <fullName evidence="8">L-lactate permease</fullName>
    </recommendedName>
</protein>
<evidence type="ECO:0000256" key="6">
    <source>
        <dbReference type="ARBA" id="ARBA00022989"/>
    </source>
</evidence>
<feature type="transmembrane region" description="Helical" evidence="8">
    <location>
        <begin position="94"/>
        <end position="113"/>
    </location>
</feature>
<dbReference type="InterPro" id="IPR003804">
    <property type="entry name" value="Lactate_perm"/>
</dbReference>
<feature type="transmembrane region" description="Helical" evidence="8">
    <location>
        <begin position="140"/>
        <end position="158"/>
    </location>
</feature>
<organism evidence="9 10">
    <name type="scientific">Streptococcus minor</name>
    <dbReference type="NCBI Taxonomy" id="229549"/>
    <lineage>
        <taxon>Bacteria</taxon>
        <taxon>Bacillati</taxon>
        <taxon>Bacillota</taxon>
        <taxon>Bacilli</taxon>
        <taxon>Lactobacillales</taxon>
        <taxon>Streptococcaceae</taxon>
        <taxon>Streptococcus</taxon>
    </lineage>
</organism>
<evidence type="ECO:0000256" key="2">
    <source>
        <dbReference type="ARBA" id="ARBA00010100"/>
    </source>
</evidence>
<evidence type="ECO:0000256" key="5">
    <source>
        <dbReference type="ARBA" id="ARBA00022692"/>
    </source>
</evidence>
<feature type="transmembrane region" description="Helical" evidence="8">
    <location>
        <begin position="56"/>
        <end position="74"/>
    </location>
</feature>
<accession>A0A3P1VDH3</accession>
<evidence type="ECO:0000256" key="1">
    <source>
        <dbReference type="ARBA" id="ARBA00004651"/>
    </source>
</evidence>
<feature type="transmembrane region" description="Helical" evidence="8">
    <location>
        <begin position="422"/>
        <end position="448"/>
    </location>
</feature>
<feature type="transmembrane region" description="Helical" evidence="8">
    <location>
        <begin position="6"/>
        <end position="22"/>
    </location>
</feature>
<feature type="transmembrane region" description="Helical" evidence="8">
    <location>
        <begin position="344"/>
        <end position="363"/>
    </location>
</feature>
<dbReference type="EMBL" id="RQZA01000001">
    <property type="protein sequence ID" value="RRD32234.1"/>
    <property type="molecule type" value="Genomic_DNA"/>
</dbReference>
<feature type="transmembrane region" description="Helical" evidence="8">
    <location>
        <begin position="119"/>
        <end position="135"/>
    </location>
</feature>
<feature type="transmembrane region" description="Helical" evidence="8">
    <location>
        <begin position="210"/>
        <end position="229"/>
    </location>
</feature>
<dbReference type="RefSeq" id="WP_124775134.1">
    <property type="nucleotide sequence ID" value="NZ_RQZA01000001.1"/>
</dbReference>